<dbReference type="EMBL" id="JAATJU010025064">
    <property type="protein sequence ID" value="KAH0504408.1"/>
    <property type="molecule type" value="Genomic_DNA"/>
</dbReference>
<feature type="compositionally biased region" description="Polar residues" evidence="1">
    <location>
        <begin position="498"/>
        <end position="517"/>
    </location>
</feature>
<feature type="chain" id="PRO_5035177569" evidence="2">
    <location>
        <begin position="20"/>
        <end position="678"/>
    </location>
</feature>
<gene>
    <name evidence="3" type="ORF">LTLLF_105950</name>
</gene>
<dbReference type="Proteomes" id="UP000710432">
    <property type="component" value="Unassembled WGS sequence"/>
</dbReference>
<protein>
    <submittedName>
        <fullName evidence="3">Mucin-20</fullName>
    </submittedName>
</protein>
<accession>A0A8J6G6V5</accession>
<reference evidence="3" key="1">
    <citation type="submission" date="2020-03" db="EMBL/GenBank/DDBJ databases">
        <title>Studies in the Genomics of Life Span.</title>
        <authorList>
            <person name="Glass D."/>
        </authorList>
    </citation>
    <scope>NUCLEOTIDE SEQUENCE</scope>
    <source>
        <strain evidence="3">LTLLF</strain>
        <tissue evidence="3">Muscle</tissue>
    </source>
</reference>
<feature type="compositionally biased region" description="Low complexity" evidence="1">
    <location>
        <begin position="518"/>
        <end position="536"/>
    </location>
</feature>
<keyword evidence="2" id="KW-0732">Signal</keyword>
<comment type="caution">
    <text evidence="3">The sequence shown here is derived from an EMBL/GenBank/DDBJ whole genome shotgun (WGS) entry which is preliminary data.</text>
</comment>
<dbReference type="PANTHER" id="PTHR37358">
    <property type="entry name" value="MUCIN-20"/>
    <property type="match status" value="1"/>
</dbReference>
<evidence type="ECO:0000256" key="2">
    <source>
        <dbReference type="SAM" id="SignalP"/>
    </source>
</evidence>
<evidence type="ECO:0000256" key="1">
    <source>
        <dbReference type="SAM" id="MobiDB-lite"/>
    </source>
</evidence>
<feature type="region of interest" description="Disordered" evidence="1">
    <location>
        <begin position="440"/>
        <end position="548"/>
    </location>
</feature>
<feature type="signal peptide" evidence="2">
    <location>
        <begin position="1"/>
        <end position="19"/>
    </location>
</feature>
<evidence type="ECO:0000313" key="3">
    <source>
        <dbReference type="EMBL" id="KAH0504408.1"/>
    </source>
</evidence>
<sequence length="678" mass="70385">MGTHTTFLATLFLDTQTTSVAPTLDTQTTSVAPTLDIQTTFLDTLSLDTQTTFSASSLDTQTTSVALSLNTQTTSAALSLDTQTTSAVSLDTQTTSAASLDTQTTSAASTLDTQITSAASSLDTQTTLSASSLDTQTTFLGAASLDTQTTSAPSSLDTQTTFLGAASLDTQTTFPTTGTLENQTIFPVELTLKTQTISPVTETRTLAIKMPSYFMVVHPNPTDTSATSGSPKVEMSTVKTGTVSDPVDTIFDTFYTDDSSEEARTTTVDLLTLAHKSTEAEHLSSESGSTLDNSARALTSPQVLGPDTAPPAKDLVVVSITETETPAIIPGTSDTNHSPTGALYTSETLTLPQSPEANPLSPKTTSSFGTLLTTGTSALAITPEGTLPTSDVTERETTVAQTPASGGTLVTVSASPLKETSALSLETQSHTEVLGTITVPRTAGPTMAETISFSGSTSDRSPSAGATTKGSPTSETLTTDDRTSSSPLAGSSPLPFVYSSTASTSKNPNITLGKTTASPETPGMPSSSTPTTSWTRRTPKHDPGEDGGFLLVRVSVASPEDLTEPKAAEKLMHQVIKVIGNVTVEKTFGEFVMKPSVLTGTELWEEGADVFSVFPEVESVEKAAVDTSDMVGLVLEELEVERFVVSSGDDSAWDTVCAGVEPLGEVEKLDVVTSVSVV</sequence>
<proteinExistence type="predicted"/>
<dbReference type="InterPro" id="IPR034551">
    <property type="entry name" value="MUC20"/>
</dbReference>
<organism evidence="3 4">
    <name type="scientific">Microtus ochrogaster</name>
    <name type="common">Prairie vole</name>
    <dbReference type="NCBI Taxonomy" id="79684"/>
    <lineage>
        <taxon>Eukaryota</taxon>
        <taxon>Metazoa</taxon>
        <taxon>Chordata</taxon>
        <taxon>Craniata</taxon>
        <taxon>Vertebrata</taxon>
        <taxon>Euteleostomi</taxon>
        <taxon>Mammalia</taxon>
        <taxon>Eutheria</taxon>
        <taxon>Euarchontoglires</taxon>
        <taxon>Glires</taxon>
        <taxon>Rodentia</taxon>
        <taxon>Myomorpha</taxon>
        <taxon>Muroidea</taxon>
        <taxon>Cricetidae</taxon>
        <taxon>Arvicolinae</taxon>
        <taxon>Microtus</taxon>
    </lineage>
</organism>
<dbReference type="PANTHER" id="PTHR37358:SF1">
    <property type="entry name" value="MUCIN-20"/>
    <property type="match status" value="1"/>
</dbReference>
<feature type="compositionally biased region" description="Low complexity" evidence="1">
    <location>
        <begin position="484"/>
        <end position="495"/>
    </location>
</feature>
<feature type="compositionally biased region" description="Polar residues" evidence="1">
    <location>
        <begin position="449"/>
        <end position="477"/>
    </location>
</feature>
<evidence type="ECO:0000313" key="4">
    <source>
        <dbReference type="Proteomes" id="UP000710432"/>
    </source>
</evidence>
<dbReference type="GO" id="GO:0048012">
    <property type="term" value="P:hepatocyte growth factor receptor signaling pathway"/>
    <property type="evidence" value="ECO:0007669"/>
    <property type="project" value="InterPro"/>
</dbReference>
<name>A0A8J6G6V5_MICOH</name>
<dbReference type="AlphaFoldDB" id="A0A8J6G6V5"/>